<dbReference type="Proteomes" id="UP000756921">
    <property type="component" value="Unassembled WGS sequence"/>
</dbReference>
<feature type="transmembrane region" description="Helical" evidence="1">
    <location>
        <begin position="12"/>
        <end position="32"/>
    </location>
</feature>
<keyword evidence="1" id="KW-0472">Membrane</keyword>
<evidence type="ECO:0000313" key="2">
    <source>
        <dbReference type="EMBL" id="KAF9732855.1"/>
    </source>
</evidence>
<comment type="caution">
    <text evidence="2">The sequence shown here is derived from an EMBL/GenBank/DDBJ whole genome shotgun (WGS) entry which is preliminary data.</text>
</comment>
<sequence length="291" mass="33096">MRQDDLLTNHSAWALVILGTVLGECWVLPSAFDYYNFVITFNVFFNIGQWLLLFIQVWGVNRLLSKRLGSDQAVVKVTTLAVTGVMAVLTAGYIGLSSYNRWTVVNGWGYDAPLEHIDRTKMDDERKLAAAYWILYLLSVIAGGAISAALLMQMRSKSIAVNDVTKRTIALILFMLLWVIFQLVTIVEDLEDKYFSIDTNTAMYYLDCFFQVFSYLAIVRLCKLNFWKEGAAQTAYHTMGYGQSEFAPVQPPQQQYVYSGQPSQPYQYHQQPFHHNVSAFVNGNGHIVHVK</sequence>
<accession>A0A9P6GD71</accession>
<feature type="transmembrane region" description="Helical" evidence="1">
    <location>
        <begin position="73"/>
        <end position="96"/>
    </location>
</feature>
<gene>
    <name evidence="2" type="ORF">PMIN01_08537</name>
</gene>
<feature type="transmembrane region" description="Helical" evidence="1">
    <location>
        <begin position="38"/>
        <end position="61"/>
    </location>
</feature>
<feature type="transmembrane region" description="Helical" evidence="1">
    <location>
        <begin position="204"/>
        <end position="222"/>
    </location>
</feature>
<proteinExistence type="predicted"/>
<dbReference type="OrthoDB" id="3783050at2759"/>
<feature type="transmembrane region" description="Helical" evidence="1">
    <location>
        <begin position="130"/>
        <end position="152"/>
    </location>
</feature>
<evidence type="ECO:0000256" key="1">
    <source>
        <dbReference type="SAM" id="Phobius"/>
    </source>
</evidence>
<keyword evidence="1" id="KW-1133">Transmembrane helix</keyword>
<evidence type="ECO:0000313" key="3">
    <source>
        <dbReference type="Proteomes" id="UP000756921"/>
    </source>
</evidence>
<name>A0A9P6GD71_9PLEO</name>
<dbReference type="AlphaFoldDB" id="A0A9P6GD71"/>
<dbReference type="EMBL" id="WJXW01000009">
    <property type="protein sequence ID" value="KAF9732855.1"/>
    <property type="molecule type" value="Genomic_DNA"/>
</dbReference>
<organism evidence="2 3">
    <name type="scientific">Paraphaeosphaeria minitans</name>
    <dbReference type="NCBI Taxonomy" id="565426"/>
    <lineage>
        <taxon>Eukaryota</taxon>
        <taxon>Fungi</taxon>
        <taxon>Dikarya</taxon>
        <taxon>Ascomycota</taxon>
        <taxon>Pezizomycotina</taxon>
        <taxon>Dothideomycetes</taxon>
        <taxon>Pleosporomycetidae</taxon>
        <taxon>Pleosporales</taxon>
        <taxon>Massarineae</taxon>
        <taxon>Didymosphaeriaceae</taxon>
        <taxon>Paraphaeosphaeria</taxon>
    </lineage>
</organism>
<reference evidence="2" key="1">
    <citation type="journal article" date="2020" name="Mol. Plant Microbe Interact.">
        <title>Genome Sequence of the Biocontrol Agent Coniothyrium minitans strain Conio (IMI 134523).</title>
        <authorList>
            <person name="Patel D."/>
            <person name="Shittu T.A."/>
            <person name="Baroncelli R."/>
            <person name="Muthumeenakshi S."/>
            <person name="Osborne T.H."/>
            <person name="Janganan T.K."/>
            <person name="Sreenivasaprasad S."/>
        </authorList>
    </citation>
    <scope>NUCLEOTIDE SEQUENCE</scope>
    <source>
        <strain evidence="2">Conio</strain>
    </source>
</reference>
<keyword evidence="1" id="KW-0812">Transmembrane</keyword>
<protein>
    <submittedName>
        <fullName evidence="2">Uncharacterized protein</fullName>
    </submittedName>
</protein>
<feature type="transmembrane region" description="Helical" evidence="1">
    <location>
        <begin position="164"/>
        <end position="184"/>
    </location>
</feature>
<keyword evidence="3" id="KW-1185">Reference proteome</keyword>